<dbReference type="InterPro" id="IPR005790">
    <property type="entry name" value="DNA_polIII_delta"/>
</dbReference>
<dbReference type="GO" id="GO:0006261">
    <property type="term" value="P:DNA-templated DNA replication"/>
    <property type="evidence" value="ECO:0007669"/>
    <property type="project" value="TreeGrafter"/>
</dbReference>
<reference evidence="10 11" key="1">
    <citation type="submission" date="2011-11" db="EMBL/GenBank/DDBJ databases">
        <authorList>
            <person name="Weinstock G."/>
            <person name="Sodergren E."/>
            <person name="Clifton S."/>
            <person name="Fulton L."/>
            <person name="Fulton B."/>
            <person name="Courtney L."/>
            <person name="Fronick C."/>
            <person name="Harrison M."/>
            <person name="Strong C."/>
            <person name="Farmer C."/>
            <person name="Delahaunty K."/>
            <person name="Markovic C."/>
            <person name="Hall O."/>
            <person name="Minx P."/>
            <person name="Tomlinson C."/>
            <person name="Mitreva M."/>
            <person name="Hou S."/>
            <person name="Chen J."/>
            <person name="Wollam A."/>
            <person name="Pepin K.H."/>
            <person name="Johnson M."/>
            <person name="Bhonagiri V."/>
            <person name="Zhang X."/>
            <person name="Suruliraj S."/>
            <person name="Warren W."/>
            <person name="Chinwalla A."/>
            <person name="Mardis E.R."/>
            <person name="Wilson R.K."/>
        </authorList>
    </citation>
    <scope>NUCLEOTIDE SEQUENCE [LARGE SCALE GENOMIC DNA]</scope>
    <source>
        <strain evidence="10 11">YIT 11816</strain>
    </source>
</reference>
<comment type="catalytic activity">
    <reaction evidence="8">
        <text>DNA(n) + a 2'-deoxyribonucleoside 5'-triphosphate = DNA(n+1) + diphosphate</text>
        <dbReference type="Rhea" id="RHEA:22508"/>
        <dbReference type="Rhea" id="RHEA-COMP:17339"/>
        <dbReference type="Rhea" id="RHEA-COMP:17340"/>
        <dbReference type="ChEBI" id="CHEBI:33019"/>
        <dbReference type="ChEBI" id="CHEBI:61560"/>
        <dbReference type="ChEBI" id="CHEBI:173112"/>
        <dbReference type="EC" id="2.7.7.7"/>
    </reaction>
</comment>
<dbReference type="RefSeq" id="WP_008542239.1">
    <property type="nucleotide sequence ID" value="NZ_JH604959.1"/>
</dbReference>
<keyword evidence="4" id="KW-0548">Nucleotidyltransferase</keyword>
<protein>
    <recommendedName>
        <fullName evidence="2">DNA polymerase III subunit delta</fullName>
        <ecNumber evidence="1">2.7.7.7</ecNumber>
    </recommendedName>
</protein>
<keyword evidence="3" id="KW-0808">Transferase</keyword>
<dbReference type="EC" id="2.7.7.7" evidence="1"/>
<dbReference type="Pfam" id="PF06144">
    <property type="entry name" value="DNA_pol3_delta"/>
    <property type="match status" value="1"/>
</dbReference>
<keyword evidence="5" id="KW-0235">DNA replication</keyword>
<dbReference type="InterPro" id="IPR008921">
    <property type="entry name" value="DNA_pol3_clamp-load_cplx_C"/>
</dbReference>
<evidence type="ECO:0000256" key="8">
    <source>
        <dbReference type="ARBA" id="ARBA00049244"/>
    </source>
</evidence>
<evidence type="ECO:0000256" key="3">
    <source>
        <dbReference type="ARBA" id="ARBA00022679"/>
    </source>
</evidence>
<evidence type="ECO:0000313" key="11">
    <source>
        <dbReference type="Proteomes" id="UP000004956"/>
    </source>
</evidence>
<proteinExistence type="inferred from homology"/>
<dbReference type="STRING" id="762967.HMPREF9440_01337"/>
<dbReference type="OrthoDB" id="9770982at2"/>
<dbReference type="GO" id="GO:0003677">
    <property type="term" value="F:DNA binding"/>
    <property type="evidence" value="ECO:0007669"/>
    <property type="project" value="InterPro"/>
</dbReference>
<dbReference type="Gene3D" id="1.10.8.60">
    <property type="match status" value="1"/>
</dbReference>
<dbReference type="CDD" id="cd18138">
    <property type="entry name" value="HLD_clamp_pol_III_delta"/>
    <property type="match status" value="1"/>
</dbReference>
<evidence type="ECO:0000313" key="10">
    <source>
        <dbReference type="EMBL" id="EHY31299.1"/>
    </source>
</evidence>
<dbReference type="NCBIfam" id="TIGR01128">
    <property type="entry name" value="holA"/>
    <property type="match status" value="1"/>
</dbReference>
<comment type="similarity">
    <text evidence="7">Belongs to the DNA polymerase HolA subunit family.</text>
</comment>
<evidence type="ECO:0000256" key="4">
    <source>
        <dbReference type="ARBA" id="ARBA00022695"/>
    </source>
</evidence>
<dbReference type="Gene3D" id="1.20.272.10">
    <property type="match status" value="1"/>
</dbReference>
<dbReference type="HOGENOM" id="CLU_044694_0_0_4"/>
<dbReference type="AlphaFoldDB" id="H3KF20"/>
<organism evidence="10 11">
    <name type="scientific">Sutterella parvirubra YIT 11816</name>
    <dbReference type="NCBI Taxonomy" id="762967"/>
    <lineage>
        <taxon>Bacteria</taxon>
        <taxon>Pseudomonadati</taxon>
        <taxon>Pseudomonadota</taxon>
        <taxon>Betaproteobacteria</taxon>
        <taxon>Burkholderiales</taxon>
        <taxon>Sutterellaceae</taxon>
        <taxon>Sutterella</taxon>
    </lineage>
</organism>
<keyword evidence="6" id="KW-0239">DNA-directed DNA polymerase</keyword>
<dbReference type="PANTHER" id="PTHR34388">
    <property type="entry name" value="DNA POLYMERASE III SUBUNIT DELTA"/>
    <property type="match status" value="1"/>
</dbReference>
<dbReference type="GO" id="GO:0003887">
    <property type="term" value="F:DNA-directed DNA polymerase activity"/>
    <property type="evidence" value="ECO:0007669"/>
    <property type="project" value="UniProtKB-KW"/>
</dbReference>
<evidence type="ECO:0000256" key="1">
    <source>
        <dbReference type="ARBA" id="ARBA00012417"/>
    </source>
</evidence>
<keyword evidence="11" id="KW-1185">Reference proteome</keyword>
<dbReference type="InterPro" id="IPR027417">
    <property type="entry name" value="P-loop_NTPase"/>
</dbReference>
<dbReference type="PATRIC" id="fig|762967.3.peg.1049"/>
<dbReference type="PANTHER" id="PTHR34388:SF1">
    <property type="entry name" value="DNA POLYMERASE III SUBUNIT DELTA"/>
    <property type="match status" value="1"/>
</dbReference>
<dbReference type="SUPFAM" id="SSF48019">
    <property type="entry name" value="post-AAA+ oligomerization domain-like"/>
    <property type="match status" value="1"/>
</dbReference>
<evidence type="ECO:0000256" key="5">
    <source>
        <dbReference type="ARBA" id="ARBA00022705"/>
    </source>
</evidence>
<dbReference type="GO" id="GO:0009360">
    <property type="term" value="C:DNA polymerase III complex"/>
    <property type="evidence" value="ECO:0007669"/>
    <property type="project" value="InterPro"/>
</dbReference>
<name>H3KF20_9BURK</name>
<dbReference type="Gene3D" id="3.40.50.300">
    <property type="entry name" value="P-loop containing nucleotide triphosphate hydrolases"/>
    <property type="match status" value="1"/>
</dbReference>
<dbReference type="InterPro" id="IPR010372">
    <property type="entry name" value="DNA_pol3_delta_N"/>
</dbReference>
<evidence type="ECO:0000256" key="6">
    <source>
        <dbReference type="ARBA" id="ARBA00022932"/>
    </source>
</evidence>
<accession>H3KF20</accession>
<gene>
    <name evidence="10" type="ORF">HMPREF9440_01337</name>
</gene>
<evidence type="ECO:0000259" key="9">
    <source>
        <dbReference type="Pfam" id="PF06144"/>
    </source>
</evidence>
<evidence type="ECO:0000256" key="2">
    <source>
        <dbReference type="ARBA" id="ARBA00017703"/>
    </source>
</evidence>
<dbReference type="Proteomes" id="UP000004956">
    <property type="component" value="Unassembled WGS sequence"/>
</dbReference>
<comment type="caution">
    <text evidence="10">The sequence shown here is derived from an EMBL/GenBank/DDBJ whole genome shotgun (WGS) entry which is preliminary data.</text>
</comment>
<evidence type="ECO:0000256" key="7">
    <source>
        <dbReference type="ARBA" id="ARBA00034754"/>
    </source>
</evidence>
<sequence>MIDADQLEAHLKRAKRLDPFYLVAGTDELLKLESCDLIRRTAREAGFEDREVLEMSGNADWSQLTDAAASIGMFSPLKLLEVRLPGGRPGTKGAEVIQRFLERPMEGVVTVFSMPAPDWQGKKSAWWTALTKACTYVSCDTPERSQLPRWLARRLAKQNQELDAEGLEYLADLVEGNLLAAAQEVAKLGLLYPEGRLDRAAIENAVANCSRFETETLLEAIDMGDPERASRVVDALEAQNEALPFLLAFLTAHLRQLIKFRTGLDKGMSSVPGVFATPAMRRAAKRLSVRKLANALIVCAEIDRLAKGLPVPTRDDNPWIELKSVAIFLAR</sequence>
<feature type="domain" description="DNA polymerase III delta N-terminal" evidence="9">
    <location>
        <begin position="21"/>
        <end position="139"/>
    </location>
</feature>
<dbReference type="SUPFAM" id="SSF52540">
    <property type="entry name" value="P-loop containing nucleoside triphosphate hydrolases"/>
    <property type="match status" value="1"/>
</dbReference>
<dbReference type="EMBL" id="AFBQ01000184">
    <property type="protein sequence ID" value="EHY31299.1"/>
    <property type="molecule type" value="Genomic_DNA"/>
</dbReference>